<evidence type="ECO:0008006" key="2">
    <source>
        <dbReference type="Google" id="ProtNLM"/>
    </source>
</evidence>
<sequence>MSNLPQPAPAAMAPAYLGQLSALAARTYDSTDALMESVLTLVVGQLGMRTSFLTQVEHDQLWVLATHNEPGGCDLRADTAFPLEDTF</sequence>
<evidence type="ECO:0000313" key="1">
    <source>
        <dbReference type="EMBL" id="CAA9262629.1"/>
    </source>
</evidence>
<dbReference type="AlphaFoldDB" id="A0A6J4IUT1"/>
<accession>A0A6J4IUT1</accession>
<reference evidence="1" key="1">
    <citation type="submission" date="2020-02" db="EMBL/GenBank/DDBJ databases">
        <authorList>
            <person name="Meier V. D."/>
        </authorList>
    </citation>
    <scope>NUCLEOTIDE SEQUENCE</scope>
    <source>
        <strain evidence="1">AVDCRST_MAG26</strain>
    </source>
</reference>
<name>A0A6J4IUT1_9CHLR</name>
<dbReference type="EMBL" id="CADCTK010000553">
    <property type="protein sequence ID" value="CAA9262629.1"/>
    <property type="molecule type" value="Genomic_DNA"/>
</dbReference>
<proteinExistence type="predicted"/>
<protein>
    <recommendedName>
        <fullName evidence="2">GAF domain-containing protein</fullName>
    </recommendedName>
</protein>
<gene>
    <name evidence="1" type="ORF">AVDCRST_MAG26-2400</name>
</gene>
<organism evidence="1">
    <name type="scientific">uncultured Chloroflexia bacterium</name>
    <dbReference type="NCBI Taxonomy" id="1672391"/>
    <lineage>
        <taxon>Bacteria</taxon>
        <taxon>Bacillati</taxon>
        <taxon>Chloroflexota</taxon>
        <taxon>Chloroflexia</taxon>
        <taxon>environmental samples</taxon>
    </lineage>
</organism>